<evidence type="ECO:0000313" key="3">
    <source>
        <dbReference type="Proteomes" id="UP000243859"/>
    </source>
</evidence>
<evidence type="ECO:0000256" key="1">
    <source>
        <dbReference type="SAM" id="SignalP"/>
    </source>
</evidence>
<evidence type="ECO:0000313" key="2">
    <source>
        <dbReference type="EMBL" id="PTM99692.1"/>
    </source>
</evidence>
<reference evidence="2 3" key="1">
    <citation type="submission" date="2018-04" db="EMBL/GenBank/DDBJ databases">
        <title>Genomic Encyclopedia of Archaeal and Bacterial Type Strains, Phase II (KMG-II): from individual species to whole genera.</title>
        <authorList>
            <person name="Goeker M."/>
        </authorList>
    </citation>
    <scope>NUCLEOTIDE SEQUENCE [LARGE SCALE GENOMIC DNA]</scope>
    <source>
        <strain evidence="2 3">DSM 18064</strain>
    </source>
</reference>
<name>A0A2T5BL28_9RHOB</name>
<dbReference type="InterPro" id="IPR006059">
    <property type="entry name" value="SBP"/>
</dbReference>
<dbReference type="AlphaFoldDB" id="A0A2T5BL28"/>
<accession>A0A2T5BL28</accession>
<organism evidence="2 3">
    <name type="scientific">Rhodovulum imhoffii</name>
    <dbReference type="NCBI Taxonomy" id="365340"/>
    <lineage>
        <taxon>Bacteria</taxon>
        <taxon>Pseudomonadati</taxon>
        <taxon>Pseudomonadota</taxon>
        <taxon>Alphaproteobacteria</taxon>
        <taxon>Rhodobacterales</taxon>
        <taxon>Paracoccaceae</taxon>
        <taxon>Rhodovulum</taxon>
    </lineage>
</organism>
<protein>
    <submittedName>
        <fullName evidence="2">Carbohydrate ABC transporter substrate-binding protein (CUT1 family)</fullName>
    </submittedName>
</protein>
<dbReference type="OrthoDB" id="9798191at2"/>
<dbReference type="EMBL" id="QAAA01000039">
    <property type="protein sequence ID" value="PTM99692.1"/>
    <property type="molecule type" value="Genomic_DNA"/>
</dbReference>
<dbReference type="Proteomes" id="UP000243859">
    <property type="component" value="Unassembled WGS sequence"/>
</dbReference>
<comment type="caution">
    <text evidence="2">The sequence shown here is derived from an EMBL/GenBank/DDBJ whole genome shotgun (WGS) entry which is preliminary data.</text>
</comment>
<feature type="signal peptide" evidence="1">
    <location>
        <begin position="1"/>
        <end position="22"/>
    </location>
</feature>
<feature type="chain" id="PRO_5015511910" evidence="1">
    <location>
        <begin position="23"/>
        <end position="424"/>
    </location>
</feature>
<dbReference type="Pfam" id="PF01547">
    <property type="entry name" value="SBP_bac_1"/>
    <property type="match status" value="1"/>
</dbReference>
<keyword evidence="1" id="KW-0732">Signal</keyword>
<sequence>MCVRYMCRRFSFALLIAFVTLAGGPGKAVAQDQGEARFELLHLWAEEIEAHALAAFSEPMREAGVDWSEHILRNNFRGVRETFSERLAHGIAPTAVFWIGGGDSVEVLIEQGILRGIVPQPGTEQFRQRLLPEVFEEVRYGNGLSLLPVGIHIMNYIVYDRRVLTEIGEGVPANWEDFVRLAEKAHRAGYYGLSLSDETWQLRNFLGAVLASYLNTKEMQALASRDEINEVHRRALTKSFELIKRLRPYLNPDFNNLSWAQAAAHVVEGRALAHVQGDFITPLIPNQTDFICALPPGNNYVTWAFDSIALTNTDNPSEIMGQNLFVETVLDPEHTARYISRKGGVPIEKNFSRSSLEGCALISVSAWEQSPDKVSWFAAELTESMELIASFAHDYINNPEIDVDVISGELFKTLETLQIFEPSD</sequence>
<dbReference type="SUPFAM" id="SSF53850">
    <property type="entry name" value="Periplasmic binding protein-like II"/>
    <property type="match status" value="1"/>
</dbReference>
<keyword evidence="3" id="KW-1185">Reference proteome</keyword>
<gene>
    <name evidence="2" type="ORF">C8N32_1392</name>
</gene>
<dbReference type="Gene3D" id="3.40.190.10">
    <property type="entry name" value="Periplasmic binding protein-like II"/>
    <property type="match status" value="2"/>
</dbReference>
<proteinExistence type="predicted"/>